<sequence length="168" mass="18996">MRVLGIDPSIQSTGFGIIEFSNNTYTVLNCGVIKPSRRKLFHHKINEIKSRMDDLIVEFEPDEVAIENLFYARNIKTVITLGQVRGAILVAVASHNCSLFEYSALEIKKAVTGYGHADKNQVRIMVQTLLNIKDKKLETDTSDALATAFCHLNSRMFYQKIEESEGER</sequence>
<protein>
    <submittedName>
        <fullName evidence="12">Uncharacterized protein</fullName>
    </submittedName>
</protein>
<keyword evidence="3" id="KW-0540">Nuclease</keyword>
<dbReference type="GO" id="GO:0046872">
    <property type="term" value="F:metal ion binding"/>
    <property type="evidence" value="ECO:0007669"/>
    <property type="project" value="UniProtKB-KW"/>
</dbReference>
<dbReference type="HAMAP" id="MF_00034">
    <property type="entry name" value="RuvC"/>
    <property type="match status" value="1"/>
</dbReference>
<dbReference type="Gene3D" id="3.30.420.10">
    <property type="entry name" value="Ribonuclease H-like superfamily/Ribonuclease H"/>
    <property type="match status" value="1"/>
</dbReference>
<evidence type="ECO:0000256" key="5">
    <source>
        <dbReference type="ARBA" id="ARBA00022759"/>
    </source>
</evidence>
<dbReference type="PANTHER" id="PTHR30194:SF3">
    <property type="entry name" value="CROSSOVER JUNCTION ENDODEOXYRIBONUCLEASE RUVC"/>
    <property type="match status" value="1"/>
</dbReference>
<evidence type="ECO:0000256" key="6">
    <source>
        <dbReference type="ARBA" id="ARBA00022763"/>
    </source>
</evidence>
<evidence type="ECO:0000256" key="2">
    <source>
        <dbReference type="ARBA" id="ARBA00022490"/>
    </source>
</evidence>
<keyword evidence="10" id="KW-0233">DNA recombination</keyword>
<dbReference type="CDD" id="cd16962">
    <property type="entry name" value="RuvC"/>
    <property type="match status" value="1"/>
</dbReference>
<proteinExistence type="inferred from homology"/>
<keyword evidence="9" id="KW-0238">DNA-binding</keyword>
<evidence type="ECO:0000256" key="8">
    <source>
        <dbReference type="ARBA" id="ARBA00022842"/>
    </source>
</evidence>
<keyword evidence="11" id="KW-0234">DNA repair</keyword>
<dbReference type="PANTHER" id="PTHR30194">
    <property type="entry name" value="CROSSOVER JUNCTION ENDODEOXYRIBONUCLEASE RUVC"/>
    <property type="match status" value="1"/>
</dbReference>
<comment type="caution">
    <text evidence="12">The sequence shown here is derived from an EMBL/GenBank/DDBJ whole genome shotgun (WGS) entry which is preliminary data.</text>
</comment>
<evidence type="ECO:0000256" key="11">
    <source>
        <dbReference type="ARBA" id="ARBA00023204"/>
    </source>
</evidence>
<keyword evidence="2" id="KW-0963">Cytoplasm</keyword>
<dbReference type="FunFam" id="3.30.420.10:FF:000002">
    <property type="entry name" value="Crossover junction endodeoxyribonuclease RuvC"/>
    <property type="match status" value="1"/>
</dbReference>
<dbReference type="InterPro" id="IPR002176">
    <property type="entry name" value="X-over_junc_endoDNase_RuvC"/>
</dbReference>
<dbReference type="GO" id="GO:0004520">
    <property type="term" value="F:DNA endonuclease activity"/>
    <property type="evidence" value="ECO:0007669"/>
    <property type="project" value="InterPro"/>
</dbReference>
<evidence type="ECO:0000256" key="4">
    <source>
        <dbReference type="ARBA" id="ARBA00022723"/>
    </source>
</evidence>
<reference evidence="12" key="1">
    <citation type="journal article" date="2015" name="Nature">
        <title>Complex archaea that bridge the gap between prokaryotes and eukaryotes.</title>
        <authorList>
            <person name="Spang A."/>
            <person name="Saw J.H."/>
            <person name="Jorgensen S.L."/>
            <person name="Zaremba-Niedzwiedzka K."/>
            <person name="Martijn J."/>
            <person name="Lind A.E."/>
            <person name="van Eijk R."/>
            <person name="Schleper C."/>
            <person name="Guy L."/>
            <person name="Ettema T.J."/>
        </authorList>
    </citation>
    <scope>NUCLEOTIDE SEQUENCE</scope>
</reference>
<evidence type="ECO:0000256" key="3">
    <source>
        <dbReference type="ARBA" id="ARBA00022722"/>
    </source>
</evidence>
<keyword evidence="6" id="KW-0227">DNA damage</keyword>
<dbReference type="GO" id="GO:0016787">
    <property type="term" value="F:hydrolase activity"/>
    <property type="evidence" value="ECO:0007669"/>
    <property type="project" value="UniProtKB-KW"/>
</dbReference>
<dbReference type="GO" id="GO:0003677">
    <property type="term" value="F:DNA binding"/>
    <property type="evidence" value="ECO:0007669"/>
    <property type="project" value="UniProtKB-KW"/>
</dbReference>
<organism evidence="12">
    <name type="scientific">marine sediment metagenome</name>
    <dbReference type="NCBI Taxonomy" id="412755"/>
    <lineage>
        <taxon>unclassified sequences</taxon>
        <taxon>metagenomes</taxon>
        <taxon>ecological metagenomes</taxon>
    </lineage>
</organism>
<dbReference type="PRINTS" id="PR00696">
    <property type="entry name" value="RSOLVASERUVC"/>
</dbReference>
<evidence type="ECO:0000313" key="12">
    <source>
        <dbReference type="EMBL" id="KKM65583.1"/>
    </source>
</evidence>
<keyword evidence="5" id="KW-0255">Endonuclease</keyword>
<keyword evidence="4" id="KW-0479">Metal-binding</keyword>
<evidence type="ECO:0000256" key="1">
    <source>
        <dbReference type="ARBA" id="ARBA00009518"/>
    </source>
</evidence>
<dbReference type="InterPro" id="IPR012337">
    <property type="entry name" value="RNaseH-like_sf"/>
</dbReference>
<gene>
    <name evidence="12" type="ORF">LCGC14_1489790</name>
</gene>
<dbReference type="NCBIfam" id="TIGR00228">
    <property type="entry name" value="ruvC"/>
    <property type="match status" value="1"/>
</dbReference>
<dbReference type="EMBL" id="LAZR01010701">
    <property type="protein sequence ID" value="KKM65583.1"/>
    <property type="molecule type" value="Genomic_DNA"/>
</dbReference>
<evidence type="ECO:0000256" key="7">
    <source>
        <dbReference type="ARBA" id="ARBA00022801"/>
    </source>
</evidence>
<dbReference type="SUPFAM" id="SSF53098">
    <property type="entry name" value="Ribonuclease H-like"/>
    <property type="match status" value="1"/>
</dbReference>
<dbReference type="AlphaFoldDB" id="A0A0F9J7Q1"/>
<evidence type="ECO:0000256" key="10">
    <source>
        <dbReference type="ARBA" id="ARBA00023172"/>
    </source>
</evidence>
<keyword evidence="8" id="KW-0460">Magnesium</keyword>
<dbReference type="GO" id="GO:0006281">
    <property type="term" value="P:DNA repair"/>
    <property type="evidence" value="ECO:0007669"/>
    <property type="project" value="UniProtKB-KW"/>
</dbReference>
<keyword evidence="7" id="KW-0378">Hydrolase</keyword>
<accession>A0A0F9J7Q1</accession>
<dbReference type="InterPro" id="IPR036397">
    <property type="entry name" value="RNaseH_sf"/>
</dbReference>
<dbReference type="Pfam" id="PF02075">
    <property type="entry name" value="RuvC"/>
    <property type="match status" value="1"/>
</dbReference>
<dbReference type="GO" id="GO:0006310">
    <property type="term" value="P:DNA recombination"/>
    <property type="evidence" value="ECO:0007669"/>
    <property type="project" value="UniProtKB-KW"/>
</dbReference>
<comment type="similarity">
    <text evidence="1">Belongs to the RuvC family.</text>
</comment>
<name>A0A0F9J7Q1_9ZZZZ</name>
<evidence type="ECO:0000256" key="9">
    <source>
        <dbReference type="ARBA" id="ARBA00023125"/>
    </source>
</evidence>